<feature type="region of interest" description="Disordered" evidence="1">
    <location>
        <begin position="229"/>
        <end position="299"/>
    </location>
</feature>
<accession>A0A4C2A4Q6</accession>
<dbReference type="Proteomes" id="UP000299102">
    <property type="component" value="Unassembled WGS sequence"/>
</dbReference>
<feature type="compositionally biased region" description="Basic and acidic residues" evidence="1">
    <location>
        <begin position="248"/>
        <end position="280"/>
    </location>
</feature>
<evidence type="ECO:0000256" key="1">
    <source>
        <dbReference type="SAM" id="MobiDB-lite"/>
    </source>
</evidence>
<reference evidence="2 3" key="1">
    <citation type="journal article" date="2019" name="Commun. Biol.">
        <title>The bagworm genome reveals a unique fibroin gene that provides high tensile strength.</title>
        <authorList>
            <person name="Kono N."/>
            <person name="Nakamura H."/>
            <person name="Ohtoshi R."/>
            <person name="Tomita M."/>
            <person name="Numata K."/>
            <person name="Arakawa K."/>
        </authorList>
    </citation>
    <scope>NUCLEOTIDE SEQUENCE [LARGE SCALE GENOMIC DNA]</scope>
</reference>
<proteinExistence type="predicted"/>
<dbReference type="AlphaFoldDB" id="A0A4C2A4Q6"/>
<keyword evidence="3" id="KW-1185">Reference proteome</keyword>
<feature type="compositionally biased region" description="Basic and acidic residues" evidence="1">
    <location>
        <begin position="289"/>
        <end position="299"/>
    </location>
</feature>
<name>A0A4C2A4Q6_EUMVA</name>
<gene>
    <name evidence="2" type="ORF">EVAR_99960_1</name>
</gene>
<comment type="caution">
    <text evidence="2">The sequence shown here is derived from an EMBL/GenBank/DDBJ whole genome shotgun (WGS) entry which is preliminary data.</text>
</comment>
<dbReference type="EMBL" id="BGZK01002476">
    <property type="protein sequence ID" value="GBP94214.1"/>
    <property type="molecule type" value="Genomic_DNA"/>
</dbReference>
<protein>
    <submittedName>
        <fullName evidence="2">Uncharacterized protein</fullName>
    </submittedName>
</protein>
<sequence length="374" mass="42055">MRAALIRSASTSVRPPAVGCVSSLSCASLPSSSTDLRRSPPPPAGDCAMTARARVWVGDWAPADVNQWIQTDHCHLSRRGRVPDEKTPGHEAKYKSSVPYLHPQIRVWKPTNERTLLSQICEVRGHAPSNMCRSVKTYASLLFAHAAPDAINKLNTTEPNLQNGYWRTLNRPISPTLSGHYPVLFPRLRRPQPRAHFILKASRNSYAEEPLEGTHRIVTRRRHLHAAQAAFPNGGGDGHEGHHHHHNQGHDSSEEDHSHEGHSKDHKSSEEVGHVHQKGHEGHHHHHEQGHDSSEEQGRHLKTLGPHSVERDAMTEADVPVICSPSLNYFQVFYKRKGAVSSLLKDIKPSLCLREACFLADHRQVYKQNEWMHR</sequence>
<evidence type="ECO:0000313" key="3">
    <source>
        <dbReference type="Proteomes" id="UP000299102"/>
    </source>
</evidence>
<organism evidence="2 3">
    <name type="scientific">Eumeta variegata</name>
    <name type="common">Bagworm moth</name>
    <name type="synonym">Eumeta japonica</name>
    <dbReference type="NCBI Taxonomy" id="151549"/>
    <lineage>
        <taxon>Eukaryota</taxon>
        <taxon>Metazoa</taxon>
        <taxon>Ecdysozoa</taxon>
        <taxon>Arthropoda</taxon>
        <taxon>Hexapoda</taxon>
        <taxon>Insecta</taxon>
        <taxon>Pterygota</taxon>
        <taxon>Neoptera</taxon>
        <taxon>Endopterygota</taxon>
        <taxon>Lepidoptera</taxon>
        <taxon>Glossata</taxon>
        <taxon>Ditrysia</taxon>
        <taxon>Tineoidea</taxon>
        <taxon>Psychidae</taxon>
        <taxon>Oiketicinae</taxon>
        <taxon>Eumeta</taxon>
    </lineage>
</organism>
<evidence type="ECO:0000313" key="2">
    <source>
        <dbReference type="EMBL" id="GBP94214.1"/>
    </source>
</evidence>
<dbReference type="PROSITE" id="PS51257">
    <property type="entry name" value="PROKAR_LIPOPROTEIN"/>
    <property type="match status" value="1"/>
</dbReference>